<evidence type="ECO:0000256" key="3">
    <source>
        <dbReference type="SAM" id="Phobius"/>
    </source>
</evidence>
<evidence type="ECO:0000256" key="2">
    <source>
        <dbReference type="SAM" id="Coils"/>
    </source>
</evidence>
<evidence type="ECO:0000313" key="8">
    <source>
        <dbReference type="Proteomes" id="UP000290588"/>
    </source>
</evidence>
<keyword evidence="7" id="KW-1185">Reference proteome</keyword>
<keyword evidence="3" id="KW-1133">Transmembrane helix</keyword>
<evidence type="ECO:0000313" key="6">
    <source>
        <dbReference type="EMBL" id="RXI32489.1"/>
    </source>
</evidence>
<dbReference type="RefSeq" id="WP_118916372.1">
    <property type="nucleotide sequence ID" value="NZ_CP032097.1"/>
</dbReference>
<evidence type="ECO:0000259" key="4">
    <source>
        <dbReference type="PROSITE" id="PS51123"/>
    </source>
</evidence>
<feature type="domain" description="OmpA-like" evidence="4">
    <location>
        <begin position="197"/>
        <end position="328"/>
    </location>
</feature>
<dbReference type="OrthoDB" id="9805566at2"/>
<gene>
    <name evidence="5" type="ORF">AELL_0439</name>
    <name evidence="6" type="ORF">CP962_02470</name>
</gene>
<feature type="transmembrane region" description="Helical" evidence="3">
    <location>
        <begin position="20"/>
        <end position="40"/>
    </location>
</feature>
<evidence type="ECO:0000256" key="1">
    <source>
        <dbReference type="PROSITE-ProRule" id="PRU00473"/>
    </source>
</evidence>
<dbReference type="Pfam" id="PF00691">
    <property type="entry name" value="OmpA"/>
    <property type="match status" value="1"/>
</dbReference>
<keyword evidence="1 3" id="KW-0472">Membrane</keyword>
<dbReference type="Proteomes" id="UP000262582">
    <property type="component" value="Chromosome"/>
</dbReference>
<protein>
    <submittedName>
        <fullName evidence="6">Chemotaxis protein</fullName>
    </submittedName>
    <submittedName>
        <fullName evidence="5">OmpA domain-containing protein</fullName>
    </submittedName>
</protein>
<dbReference type="Gene3D" id="3.30.1330.60">
    <property type="entry name" value="OmpA-like domain"/>
    <property type="match status" value="1"/>
</dbReference>
<dbReference type="GO" id="GO:0016020">
    <property type="term" value="C:membrane"/>
    <property type="evidence" value="ECO:0007669"/>
    <property type="project" value="UniProtKB-UniRule"/>
</dbReference>
<keyword evidence="2" id="KW-0175">Coiled coil</keyword>
<dbReference type="InterPro" id="IPR036737">
    <property type="entry name" value="OmpA-like_sf"/>
</dbReference>
<organism evidence="6 8">
    <name type="scientific">Arcobacter ellisii</name>
    <dbReference type="NCBI Taxonomy" id="913109"/>
    <lineage>
        <taxon>Bacteria</taxon>
        <taxon>Pseudomonadati</taxon>
        <taxon>Campylobacterota</taxon>
        <taxon>Epsilonproteobacteria</taxon>
        <taxon>Campylobacterales</taxon>
        <taxon>Arcobacteraceae</taxon>
        <taxon>Arcobacter</taxon>
    </lineage>
</organism>
<evidence type="ECO:0000313" key="5">
    <source>
        <dbReference type="EMBL" id="AXX94131.1"/>
    </source>
</evidence>
<dbReference type="CDD" id="cd07185">
    <property type="entry name" value="OmpA_C-like"/>
    <property type="match status" value="1"/>
</dbReference>
<evidence type="ECO:0000313" key="7">
    <source>
        <dbReference type="Proteomes" id="UP000262582"/>
    </source>
</evidence>
<dbReference type="Proteomes" id="UP000290588">
    <property type="component" value="Unassembled WGS sequence"/>
</dbReference>
<dbReference type="InterPro" id="IPR006665">
    <property type="entry name" value="OmpA-like"/>
</dbReference>
<feature type="coiled-coil region" evidence="2">
    <location>
        <begin position="66"/>
        <end position="135"/>
    </location>
</feature>
<dbReference type="PANTHER" id="PTHR30329:SF21">
    <property type="entry name" value="LIPOPROTEIN YIAD-RELATED"/>
    <property type="match status" value="1"/>
</dbReference>
<dbReference type="EMBL" id="NXIG01000002">
    <property type="protein sequence ID" value="RXI32489.1"/>
    <property type="molecule type" value="Genomic_DNA"/>
</dbReference>
<accession>A0A347U5K3</accession>
<dbReference type="KEGG" id="aell:AELL_0439"/>
<keyword evidence="3" id="KW-0812">Transmembrane</keyword>
<dbReference type="PROSITE" id="PS51123">
    <property type="entry name" value="OMPA_2"/>
    <property type="match status" value="1"/>
</dbReference>
<reference evidence="5 7" key="2">
    <citation type="submission" date="2018-08" db="EMBL/GenBank/DDBJ databases">
        <title>Complete genome of the Arcobacter ellisii type strain LMG 26155.</title>
        <authorList>
            <person name="Miller W.G."/>
            <person name="Yee E."/>
            <person name="Bono J.L."/>
        </authorList>
    </citation>
    <scope>NUCLEOTIDE SEQUENCE [LARGE SCALE GENOMIC DNA]</scope>
    <source>
        <strain evidence="5 7">LMG 26155</strain>
    </source>
</reference>
<proteinExistence type="predicted"/>
<dbReference type="PANTHER" id="PTHR30329">
    <property type="entry name" value="STATOR ELEMENT OF FLAGELLAR MOTOR COMPLEX"/>
    <property type="match status" value="1"/>
</dbReference>
<sequence>MYNKEQKNDENFWISYADLMAGLLFVFILVIGAIVIKYVYTQSNLEKEKAALNSSEEAKSKLFYELAKAKNLYETTKSDLDKAASELKDKDNKISLNLAEIEKLKALLLEYELNVKDEKDKNEKLSAELTEKTNMISLKDEELTMLADKLLVQTQIHQKMVEEFDIAKIKIKNLTGIKLTVIAKLKEKLGKSINIDEKSGAIKFSSNILFDQNSYILKEDAKKELSNTLKKYLNTLLGDKEMKKYIESITIEGHTNSDGTYLSNLSLSQQRAHAVMQFLYDSNIIDKNLLSTYVNSSGRSSSDLILDKNGVEDKDASRRIEIKFTIKNEEAIREIQNYLGEKK</sequence>
<dbReference type="InterPro" id="IPR050330">
    <property type="entry name" value="Bact_OuterMem_StrucFunc"/>
</dbReference>
<dbReference type="SUPFAM" id="SSF103088">
    <property type="entry name" value="OmpA-like"/>
    <property type="match status" value="1"/>
</dbReference>
<dbReference type="EMBL" id="CP032097">
    <property type="protein sequence ID" value="AXX94131.1"/>
    <property type="molecule type" value="Genomic_DNA"/>
</dbReference>
<name>A0A347U5K3_9BACT</name>
<dbReference type="AlphaFoldDB" id="A0A347U5K3"/>
<reference evidence="6 8" key="1">
    <citation type="submission" date="2017-09" db="EMBL/GenBank/DDBJ databases">
        <title>Genomics of the genus Arcobacter.</title>
        <authorList>
            <person name="Perez-Cataluna A."/>
            <person name="Figueras M.J."/>
            <person name="Salas-Masso N."/>
        </authorList>
    </citation>
    <scope>NUCLEOTIDE SEQUENCE [LARGE SCALE GENOMIC DNA]</scope>
    <source>
        <strain evidence="6 8">CECT 7837</strain>
    </source>
</reference>